<dbReference type="SUPFAM" id="SSF55073">
    <property type="entry name" value="Nucleotide cyclase"/>
    <property type="match status" value="1"/>
</dbReference>
<dbReference type="NCBIfam" id="TIGR00254">
    <property type="entry name" value="GGDEF"/>
    <property type="match status" value="1"/>
</dbReference>
<dbReference type="GO" id="GO:0043709">
    <property type="term" value="P:cell adhesion involved in single-species biofilm formation"/>
    <property type="evidence" value="ECO:0007669"/>
    <property type="project" value="TreeGrafter"/>
</dbReference>
<keyword evidence="4" id="KW-1185">Reference proteome</keyword>
<name>A0A840X4F2_9MICO</name>
<dbReference type="InterPro" id="IPR050469">
    <property type="entry name" value="Diguanylate_Cyclase"/>
</dbReference>
<dbReference type="PANTHER" id="PTHR45138">
    <property type="entry name" value="REGULATORY COMPONENTS OF SENSORY TRANSDUCTION SYSTEM"/>
    <property type="match status" value="1"/>
</dbReference>
<sequence length="503" mass="52430">MVIDPWRVSDAAPSALDPLRRHTDPVDPVDPGTERYPAPAIVPVSEVRCTRAIADDFAAAGVDELIVVDVAGVGPFDLRLVFAVDSTQRRSPDGIEALRTGAALLPTLIRQEGERDALRLGALRDPLTGLLNRAGLEELAAQRPTGSQLRAVVYLDLDGFKAVNDAHGHGAGDEVLVGAAQRLIAQVRPHDLVARLGGDEFVIVAEQVLDEASVVSLSQRVIGAVSHDLVLESGAVVAVAASAGVALWPEGETLESIIATADGLMYEAKRIGGGIAMQDAGGRILVRDPLDGRAVPEEVERGRAPVRALPLVPLSDAVDAGAHVVLRGELCTAHAGEAADTVLDALRGIDRERPAVLVLEPRGRGWARDGVLAELVDALRERQPASSITLLVDAQPSSLELRLVADELRALGLVTVALGGIGAGHAGDLRMIAQVAPTLLCLDHEAVLNLTRTSPAGLVARLAAALAETAAAPLVIVEPSAEISDDTLRAWGASAVVRALDPG</sequence>
<dbReference type="GO" id="GO:1902201">
    <property type="term" value="P:negative regulation of bacterial-type flagellum-dependent cell motility"/>
    <property type="evidence" value="ECO:0007669"/>
    <property type="project" value="TreeGrafter"/>
</dbReference>
<dbReference type="PANTHER" id="PTHR45138:SF9">
    <property type="entry name" value="DIGUANYLATE CYCLASE DGCM-RELATED"/>
    <property type="match status" value="1"/>
</dbReference>
<evidence type="ECO:0000256" key="1">
    <source>
        <dbReference type="SAM" id="MobiDB-lite"/>
    </source>
</evidence>
<organism evidence="3 4">
    <name type="scientific">Microcella frigidaquae</name>
    <dbReference type="NCBI Taxonomy" id="424758"/>
    <lineage>
        <taxon>Bacteria</taxon>
        <taxon>Bacillati</taxon>
        <taxon>Actinomycetota</taxon>
        <taxon>Actinomycetes</taxon>
        <taxon>Micrococcales</taxon>
        <taxon>Microbacteriaceae</taxon>
        <taxon>Microcella</taxon>
    </lineage>
</organism>
<dbReference type="Pfam" id="PF00990">
    <property type="entry name" value="GGDEF"/>
    <property type="match status" value="1"/>
</dbReference>
<dbReference type="Gene3D" id="3.30.70.270">
    <property type="match status" value="1"/>
</dbReference>
<feature type="domain" description="GGDEF" evidence="2">
    <location>
        <begin position="148"/>
        <end position="280"/>
    </location>
</feature>
<accession>A0A840X4F2</accession>
<dbReference type="GO" id="GO:0005886">
    <property type="term" value="C:plasma membrane"/>
    <property type="evidence" value="ECO:0007669"/>
    <property type="project" value="TreeGrafter"/>
</dbReference>
<evidence type="ECO:0000313" key="4">
    <source>
        <dbReference type="Proteomes" id="UP000552883"/>
    </source>
</evidence>
<evidence type="ECO:0000313" key="3">
    <source>
        <dbReference type="EMBL" id="MBB5617373.1"/>
    </source>
</evidence>
<evidence type="ECO:0000259" key="2">
    <source>
        <dbReference type="PROSITE" id="PS50887"/>
    </source>
</evidence>
<dbReference type="PROSITE" id="PS50887">
    <property type="entry name" value="GGDEF"/>
    <property type="match status" value="1"/>
</dbReference>
<dbReference type="InterPro" id="IPR029787">
    <property type="entry name" value="Nucleotide_cyclase"/>
</dbReference>
<dbReference type="InterPro" id="IPR000160">
    <property type="entry name" value="GGDEF_dom"/>
</dbReference>
<dbReference type="EMBL" id="JACHBS010000001">
    <property type="protein sequence ID" value="MBB5617373.1"/>
    <property type="molecule type" value="Genomic_DNA"/>
</dbReference>
<gene>
    <name evidence="3" type="ORF">BJ959_000869</name>
</gene>
<dbReference type="SMART" id="SM00267">
    <property type="entry name" value="GGDEF"/>
    <property type="match status" value="1"/>
</dbReference>
<proteinExistence type="predicted"/>
<dbReference type="AlphaFoldDB" id="A0A840X4F2"/>
<comment type="caution">
    <text evidence="3">The sequence shown here is derived from an EMBL/GenBank/DDBJ whole genome shotgun (WGS) entry which is preliminary data.</text>
</comment>
<dbReference type="InterPro" id="IPR043128">
    <property type="entry name" value="Rev_trsase/Diguanyl_cyclase"/>
</dbReference>
<protein>
    <submittedName>
        <fullName evidence="3">Diguanylate cyclase (GGDEF)-like protein</fullName>
    </submittedName>
</protein>
<dbReference type="CDD" id="cd01949">
    <property type="entry name" value="GGDEF"/>
    <property type="match status" value="1"/>
</dbReference>
<dbReference type="Proteomes" id="UP000552883">
    <property type="component" value="Unassembled WGS sequence"/>
</dbReference>
<dbReference type="RefSeq" id="WP_165879029.1">
    <property type="nucleotide sequence ID" value="NZ_BAAANZ010000010.1"/>
</dbReference>
<reference evidence="3 4" key="1">
    <citation type="submission" date="2020-08" db="EMBL/GenBank/DDBJ databases">
        <title>Sequencing the genomes of 1000 actinobacteria strains.</title>
        <authorList>
            <person name="Klenk H.-P."/>
        </authorList>
    </citation>
    <scope>NUCLEOTIDE SEQUENCE [LARGE SCALE GENOMIC DNA]</scope>
    <source>
        <strain evidence="3 4">DSM 23889</strain>
    </source>
</reference>
<feature type="region of interest" description="Disordered" evidence="1">
    <location>
        <begin position="14"/>
        <end position="34"/>
    </location>
</feature>
<dbReference type="GO" id="GO:0052621">
    <property type="term" value="F:diguanylate cyclase activity"/>
    <property type="evidence" value="ECO:0007669"/>
    <property type="project" value="TreeGrafter"/>
</dbReference>